<reference evidence="1 2" key="1">
    <citation type="submission" date="2019-02" db="EMBL/GenBank/DDBJ databases">
        <title>The Batch Genome Submission of Acinetobacter spp. strains.</title>
        <authorList>
            <person name="Qin J."/>
            <person name="Hu Y."/>
            <person name="Ye H."/>
            <person name="Wei L."/>
            <person name="Feng Y."/>
            <person name="Zong Z."/>
        </authorList>
    </citation>
    <scope>NUCLEOTIDE SEQUENCE [LARGE SCALE GENOMIC DNA]</scope>
    <source>
        <strain evidence="1 2">WCHABo060081</strain>
    </source>
</reference>
<comment type="caution">
    <text evidence="1">The sequence shown here is derived from an EMBL/GenBank/DDBJ whole genome shotgun (WGS) entry which is preliminary data.</text>
</comment>
<dbReference type="EMBL" id="SGSU01000007">
    <property type="protein sequence ID" value="RZG67361.1"/>
    <property type="molecule type" value="Genomic_DNA"/>
</dbReference>
<dbReference type="AlphaFoldDB" id="A0A4Q7B2P4"/>
<dbReference type="RefSeq" id="WP_130145143.1">
    <property type="nucleotide sequence ID" value="NZ_SGSU01000007.1"/>
</dbReference>
<organism evidence="1 2">
    <name type="scientific">Acinetobacter bouvetii</name>
    <dbReference type="NCBI Taxonomy" id="202951"/>
    <lineage>
        <taxon>Bacteria</taxon>
        <taxon>Pseudomonadati</taxon>
        <taxon>Pseudomonadota</taxon>
        <taxon>Gammaproteobacteria</taxon>
        <taxon>Moraxellales</taxon>
        <taxon>Moraxellaceae</taxon>
        <taxon>Acinetobacter</taxon>
    </lineage>
</organism>
<dbReference type="Proteomes" id="UP000293483">
    <property type="component" value="Unassembled WGS sequence"/>
</dbReference>
<evidence type="ECO:0008006" key="3">
    <source>
        <dbReference type="Google" id="ProtNLM"/>
    </source>
</evidence>
<protein>
    <recommendedName>
        <fullName evidence="3">DUF2004 domain-containing protein</fullName>
    </recommendedName>
</protein>
<proteinExistence type="predicted"/>
<evidence type="ECO:0000313" key="2">
    <source>
        <dbReference type="Proteomes" id="UP000293483"/>
    </source>
</evidence>
<dbReference type="STRING" id="202951.GCA_001485025_02852"/>
<gene>
    <name evidence="1" type="ORF">EXE25_07515</name>
</gene>
<name>A0A4Q7B2P4_9GAMM</name>
<evidence type="ECO:0000313" key="1">
    <source>
        <dbReference type="EMBL" id="RZG67361.1"/>
    </source>
</evidence>
<sequence>MAISMHTRAAEKESQARNALFDAISFRNSFTQVVMQFIQHHLDTIPAAYWTAHFGSPKPSTEQIIDKLELDDHYALNADDLTDDEILFHENHLDFVLPADVSIYALCVSFENSQMYSISIAN</sequence>
<accession>A0A4Q7B2P4</accession>